<dbReference type="FunCoup" id="A0A286UW76">
    <property type="interactions" value="213"/>
</dbReference>
<evidence type="ECO:0000256" key="7">
    <source>
        <dbReference type="ARBA" id="ARBA00022840"/>
    </source>
</evidence>
<dbReference type="InterPro" id="IPR016024">
    <property type="entry name" value="ARM-type_fold"/>
</dbReference>
<feature type="domain" description="PIK helical" evidence="10">
    <location>
        <begin position="1375"/>
        <end position="1561"/>
    </location>
</feature>
<evidence type="ECO:0000256" key="2">
    <source>
        <dbReference type="ARBA" id="ARBA00006209"/>
    </source>
</evidence>
<dbReference type="GO" id="GO:0005886">
    <property type="term" value="C:plasma membrane"/>
    <property type="evidence" value="ECO:0007669"/>
    <property type="project" value="TreeGrafter"/>
</dbReference>
<keyword evidence="5" id="KW-0547">Nucleotide-binding</keyword>
<dbReference type="GO" id="GO:0048015">
    <property type="term" value="P:phosphatidylinositol-mediated signaling"/>
    <property type="evidence" value="ECO:0007669"/>
    <property type="project" value="TreeGrafter"/>
</dbReference>
<dbReference type="PROSITE" id="PS00916">
    <property type="entry name" value="PI3_4_KINASE_2"/>
    <property type="match status" value="1"/>
</dbReference>
<keyword evidence="12" id="KW-1185">Reference proteome</keyword>
<keyword evidence="8" id="KW-1133">Transmembrane helix</keyword>
<name>A0A286UW76_9AGAM</name>
<organism evidence="11 12">
    <name type="scientific">Pyrrhoderma noxium</name>
    <dbReference type="NCBI Taxonomy" id="2282107"/>
    <lineage>
        <taxon>Eukaryota</taxon>
        <taxon>Fungi</taxon>
        <taxon>Dikarya</taxon>
        <taxon>Basidiomycota</taxon>
        <taxon>Agaricomycotina</taxon>
        <taxon>Agaricomycetes</taxon>
        <taxon>Hymenochaetales</taxon>
        <taxon>Hymenochaetaceae</taxon>
        <taxon>Pyrrhoderma</taxon>
    </lineage>
</organism>
<dbReference type="GO" id="GO:0005737">
    <property type="term" value="C:cytoplasm"/>
    <property type="evidence" value="ECO:0007669"/>
    <property type="project" value="TreeGrafter"/>
</dbReference>
<evidence type="ECO:0000256" key="1">
    <source>
        <dbReference type="ARBA" id="ARBA00001686"/>
    </source>
</evidence>
<dbReference type="InParanoid" id="A0A286UW76"/>
<dbReference type="InterPro" id="IPR011009">
    <property type="entry name" value="Kinase-like_dom_sf"/>
</dbReference>
<evidence type="ECO:0000256" key="4">
    <source>
        <dbReference type="ARBA" id="ARBA00022679"/>
    </source>
</evidence>
<dbReference type="EC" id="2.7.1.67" evidence="3"/>
<gene>
    <name evidence="11" type="ORF">PNOK_0091700</name>
</gene>
<dbReference type="EMBL" id="NBII01000001">
    <property type="protein sequence ID" value="PAV23849.1"/>
    <property type="molecule type" value="Genomic_DNA"/>
</dbReference>
<protein>
    <recommendedName>
        <fullName evidence="3">1-phosphatidylinositol 4-kinase</fullName>
        <ecNumber evidence="3">2.7.1.67</ecNumber>
    </recommendedName>
</protein>
<feature type="transmembrane region" description="Helical" evidence="8">
    <location>
        <begin position="1810"/>
        <end position="1828"/>
    </location>
</feature>
<dbReference type="PANTHER" id="PTHR10048">
    <property type="entry name" value="PHOSPHATIDYLINOSITOL KINASE"/>
    <property type="match status" value="1"/>
</dbReference>
<dbReference type="InterPro" id="IPR042236">
    <property type="entry name" value="PI3K_accessory_sf"/>
</dbReference>
<dbReference type="Pfam" id="PF19274">
    <property type="entry name" value="PI4K_N"/>
    <property type="match status" value="2"/>
</dbReference>
<proteinExistence type="inferred from homology"/>
<keyword evidence="7" id="KW-0067">ATP-binding</keyword>
<dbReference type="PROSITE" id="PS51545">
    <property type="entry name" value="PIK_HELICAL"/>
    <property type="match status" value="1"/>
</dbReference>
<dbReference type="InterPro" id="IPR000403">
    <property type="entry name" value="PI3/4_kinase_cat_dom"/>
</dbReference>
<keyword evidence="8" id="KW-0472">Membrane</keyword>
<comment type="similarity">
    <text evidence="2">Belongs to the PI3/PI4-kinase family. Type III PI4K subfamily.</text>
</comment>
<evidence type="ECO:0000259" key="9">
    <source>
        <dbReference type="PROSITE" id="PS50290"/>
    </source>
</evidence>
<evidence type="ECO:0000256" key="3">
    <source>
        <dbReference type="ARBA" id="ARBA00012169"/>
    </source>
</evidence>
<dbReference type="SUPFAM" id="SSF56112">
    <property type="entry name" value="Protein kinase-like (PK-like)"/>
    <property type="match status" value="1"/>
</dbReference>
<dbReference type="FunFam" id="1.25.40.70:FF:000011">
    <property type="entry name" value="Phosphatidylinositol 4-kinase alpha"/>
    <property type="match status" value="1"/>
</dbReference>
<dbReference type="SUPFAM" id="SSF48371">
    <property type="entry name" value="ARM repeat"/>
    <property type="match status" value="2"/>
</dbReference>
<keyword evidence="6 11" id="KW-0418">Kinase</keyword>
<dbReference type="PANTHER" id="PTHR10048:SF15">
    <property type="entry name" value="PHOSPHATIDYLINOSITOL 4-KINASE ALPHA"/>
    <property type="match status" value="1"/>
</dbReference>
<dbReference type="InterPro" id="IPR001263">
    <property type="entry name" value="PI3K_accessory_dom"/>
</dbReference>
<evidence type="ECO:0000256" key="6">
    <source>
        <dbReference type="ARBA" id="ARBA00022777"/>
    </source>
</evidence>
<sequence>MDCLEFGNLQTLIYTGLARNIGDCKHDEEAVQPAVDFVKSNIDTSLPSSSEKELSSNNRERISMSASRILSLIGFVEVAASFPDSQVEDTFPVLLRILHDIPLMEFDPTLMWDKWALPDQLVSTTVSALLRFALLHPQYRALATSSILEFSYKIINLLRNEHPSVILMQYAPSFHGFYRAIISMPFTWSIEEWTQLSTNLKTLLLPEVVDHLNELLPKSLHETESDHEVARYIHMFLSRYVSQDRPLTGYFIVCCVMEIIWTVLAQTLAPPISDPDTRYLGLYEEDEATAANEVWCQLVTKAVTSQVIIESSQETLLKVSSYAIRCFSDLLAQIEDMDTEPSLDTYAWETMSESLKLATVCSVAFQQPNEELLICLKQLLSDDSPISDHLVQEAALKSTTVLVQNFPSIAFVMSGHLRRFVTSPLPIFEYEFASETRAPPPLAAAAKCLSLCIRLAPGDDFIMSNMYSLLNYISATSKESYEGSWNSPHTSINASTTQSQEHHVQSLKSGLQAFNEDQQRLIGISTISVVACLATEFRIDEVTRLTVSMLLQRLRSAEPTVEAAIVYNLVDLAIISPLPTFKDIIKAFSVINRSANREDPRFSNNTVIAAQTRLAQELRRRPEFRELYLTELLNLFVDKGVAIQNAYISNHHYKFDDQVDQLGSLLLPIDALLTQEDFNPTANASPDLVSLFRNLWFLSVLFQFTSAEEGGEPSGEWRIAALTRIAIKTPPIVVEDVPDFVTSNLEYNTIIRQEYAHTTIQTHRTLLTKIIPLRHSEIRYLLPSQIIFLLTMYDIESMRSSVGMPSSLPTYFVNESVNKHDSMSSCMMEVVDKVIQIAIGDLSKQVVEHSLPKSISIELRSLLKCSCHRVANTREVAMKYLGRLITSFPSLMCDPPLVFAILETLTLLRHACEGEYTDEYDPIFNYHSELADIDLEMSDSYITRNEILSRLHSNVNNWFGLALARAPIEFQATLQNYLVANQASITLQPNELGASVALQFASAIGPADRKLAPISGTSSWRPDRSKHVAIQIACKERFTGEVKSLLPLDTDGGLEKTRWHLKGKVSQVFKDVKAKISSVTVPELKELLFRSAAYLVYNKKCDYDLLHQLVALPFAIFSPSVIATGIEVWTWIIGERPDLEFSLITELSYAWNSSIKQNLGGFSESMNYSDPFVHSIGYSPTDKSIIDHEMVTARKLLTPHILVLQMLLSRFQAARYHKSGLMLLILRLVLRTANAHQNMSTHPLAREARFSFLLFGFEVLKSSKMDVYCENKLRETLYEAAFSWFSVRPQWSYGANRVQLEADIKILNDFLTLLQTDSVRASHLISSSMFPIKTSIPELKSSNRLLRLLVENEIFRLSVWINPSNDPKRTDPLTLIERTMLEDSWVNEVRTAWRINPGLVVHLPERFKNAIVERECGRWIRTNSREVLDQPEALRFVVVQKSDNIVQRDSKYVLLWAPVTPVTAVTYFEPRYGNDPILLQYAHRVLEQHPVELTFFFVPQIVQALRNDSLGYVKRFIFETAKISQLFCHQIIWNMKANCFKDDAAEIEDPMKPELDKMTDLVVDSLSGEAREFYDREFGFFSEVTSISGKLKPYIKKSKPEKKAKIDEEMAKIKVEVGVYLPSNPDGIVIDIDRKSGRPLQSHAKAPFMASFKVRKEKLIVKQASESVLDEDGTQETKEVQDVWQAAIFKVGDDCRQDVLALQVIAMFKNIFTGVGLNLYLFPYRVTATGPGCGVIDVVPNATSRDEMGRAKINDLLGFFTAKYGGEDSIAFQHARLNFIQSMAAYSVACYILQIKDRHNGNIMIDGEGHIIHIDFGFLLIIMFFLYVPEVSNSSQIPLS</sequence>
<feature type="domain" description="PI3K/PI4K catalytic" evidence="9">
    <location>
        <begin position="1664"/>
        <end position="1840"/>
    </location>
</feature>
<evidence type="ECO:0000313" key="11">
    <source>
        <dbReference type="EMBL" id="PAV23849.1"/>
    </source>
</evidence>
<dbReference type="GO" id="GO:0005524">
    <property type="term" value="F:ATP binding"/>
    <property type="evidence" value="ECO:0007669"/>
    <property type="project" value="UniProtKB-KW"/>
</dbReference>
<accession>A0A286UW76</accession>
<dbReference type="GO" id="GO:0046854">
    <property type="term" value="P:phosphatidylinositol phosphate biosynthetic process"/>
    <property type="evidence" value="ECO:0007669"/>
    <property type="project" value="InterPro"/>
</dbReference>
<dbReference type="InterPro" id="IPR045495">
    <property type="entry name" value="PI4K_N"/>
</dbReference>
<dbReference type="InterPro" id="IPR018936">
    <property type="entry name" value="PI3/4_kinase_CS"/>
</dbReference>
<keyword evidence="8" id="KW-0812">Transmembrane</keyword>
<dbReference type="Proteomes" id="UP000217199">
    <property type="component" value="Unassembled WGS sequence"/>
</dbReference>
<dbReference type="Pfam" id="PF00613">
    <property type="entry name" value="PI3Ka"/>
    <property type="match status" value="1"/>
</dbReference>
<evidence type="ECO:0000256" key="8">
    <source>
        <dbReference type="SAM" id="Phobius"/>
    </source>
</evidence>
<dbReference type="Gene3D" id="3.30.1010.10">
    <property type="entry name" value="Phosphatidylinositol 3-kinase Catalytic Subunit, Chain A, domain 4"/>
    <property type="match status" value="1"/>
</dbReference>
<keyword evidence="4" id="KW-0808">Transferase</keyword>
<dbReference type="InterPro" id="IPR036940">
    <property type="entry name" value="PI3/4_kinase_cat_sf"/>
</dbReference>
<dbReference type="SMART" id="SM00146">
    <property type="entry name" value="PI3Kc"/>
    <property type="match status" value="1"/>
</dbReference>
<dbReference type="PROSITE" id="PS00915">
    <property type="entry name" value="PI3_4_KINASE_1"/>
    <property type="match status" value="1"/>
</dbReference>
<dbReference type="Gene3D" id="1.25.40.70">
    <property type="entry name" value="Phosphatidylinositol 3-kinase, accessory domain (PIK)"/>
    <property type="match status" value="1"/>
</dbReference>
<dbReference type="SMART" id="SM00145">
    <property type="entry name" value="PI3Ka"/>
    <property type="match status" value="1"/>
</dbReference>
<evidence type="ECO:0000259" key="10">
    <source>
        <dbReference type="PROSITE" id="PS51545"/>
    </source>
</evidence>
<dbReference type="OrthoDB" id="10264149at2759"/>
<evidence type="ECO:0000256" key="5">
    <source>
        <dbReference type="ARBA" id="ARBA00022741"/>
    </source>
</evidence>
<dbReference type="FunFam" id="3.30.1010.10:FF:000014">
    <property type="entry name" value="Phosphatidylinositol 4-kinase STT4"/>
    <property type="match status" value="1"/>
</dbReference>
<dbReference type="STRING" id="2282107.A0A286UW76"/>
<dbReference type="Pfam" id="PF00454">
    <property type="entry name" value="PI3_PI4_kinase"/>
    <property type="match status" value="1"/>
</dbReference>
<dbReference type="Gene3D" id="1.10.1070.11">
    <property type="entry name" value="Phosphatidylinositol 3-/4-kinase, catalytic domain"/>
    <property type="match status" value="1"/>
</dbReference>
<evidence type="ECO:0000313" key="12">
    <source>
        <dbReference type="Proteomes" id="UP000217199"/>
    </source>
</evidence>
<dbReference type="InterPro" id="IPR015433">
    <property type="entry name" value="PI3/4_kinase"/>
</dbReference>
<comment type="catalytic activity">
    <reaction evidence="1">
        <text>a 1,2-diacyl-sn-glycero-3-phospho-(1D-myo-inositol) + ATP = a 1,2-diacyl-sn-glycero-3-phospho-(1D-myo-inositol 4-phosphate) + ADP + H(+)</text>
        <dbReference type="Rhea" id="RHEA:19877"/>
        <dbReference type="ChEBI" id="CHEBI:15378"/>
        <dbReference type="ChEBI" id="CHEBI:30616"/>
        <dbReference type="ChEBI" id="CHEBI:57880"/>
        <dbReference type="ChEBI" id="CHEBI:58178"/>
        <dbReference type="ChEBI" id="CHEBI:456216"/>
        <dbReference type="EC" id="2.7.1.67"/>
    </reaction>
</comment>
<dbReference type="PROSITE" id="PS50290">
    <property type="entry name" value="PI3_4_KINASE_3"/>
    <property type="match status" value="1"/>
</dbReference>
<reference evidence="11 12" key="1">
    <citation type="journal article" date="2017" name="Mol. Ecol.">
        <title>Comparative and population genomic landscape of Phellinus noxius: A hypervariable fungus causing root rot in trees.</title>
        <authorList>
            <person name="Chung C.L."/>
            <person name="Lee T.J."/>
            <person name="Akiba M."/>
            <person name="Lee H.H."/>
            <person name="Kuo T.H."/>
            <person name="Liu D."/>
            <person name="Ke H.M."/>
            <person name="Yokoi T."/>
            <person name="Roa M.B."/>
            <person name="Lu M.J."/>
            <person name="Chang Y.Y."/>
            <person name="Ann P.J."/>
            <person name="Tsai J.N."/>
            <person name="Chen C.Y."/>
            <person name="Tzean S.S."/>
            <person name="Ota Y."/>
            <person name="Hattori T."/>
            <person name="Sahashi N."/>
            <person name="Liou R.F."/>
            <person name="Kikuchi T."/>
            <person name="Tsai I.J."/>
        </authorList>
    </citation>
    <scope>NUCLEOTIDE SEQUENCE [LARGE SCALE GENOMIC DNA]</scope>
    <source>
        <strain evidence="11 12">FFPRI411160</strain>
    </source>
</reference>
<comment type="caution">
    <text evidence="11">The sequence shown here is derived from an EMBL/GenBank/DDBJ whole genome shotgun (WGS) entry which is preliminary data.</text>
</comment>
<dbReference type="GO" id="GO:0004430">
    <property type="term" value="F:1-phosphatidylinositol 4-kinase activity"/>
    <property type="evidence" value="ECO:0007669"/>
    <property type="project" value="UniProtKB-EC"/>
</dbReference>